<dbReference type="Gene3D" id="3.20.20.70">
    <property type="entry name" value="Aldolase class I"/>
    <property type="match status" value="1"/>
</dbReference>
<feature type="domain" description="6-phosphogluconate dehydrogenase NADP-binding" evidence="12">
    <location>
        <begin position="9"/>
        <end position="165"/>
    </location>
</feature>
<keyword evidence="4" id="KW-0418">Kinase</keyword>
<dbReference type="SUPFAM" id="SSF142764">
    <property type="entry name" value="YgbK-like"/>
    <property type="match status" value="1"/>
</dbReference>
<evidence type="ECO:0000256" key="1">
    <source>
        <dbReference type="ARBA" id="ARBA00005715"/>
    </source>
</evidence>
<evidence type="ECO:0000259" key="12">
    <source>
        <dbReference type="Pfam" id="PF03446"/>
    </source>
</evidence>
<feature type="domain" description="Four-carbon acid sugar kinase N-terminal" evidence="13">
    <location>
        <begin position="676"/>
        <end position="913"/>
    </location>
</feature>
<dbReference type="InterPro" id="IPR002204">
    <property type="entry name" value="3-OH-isobutyrate_DH-rel_CS"/>
</dbReference>
<feature type="domain" description="3-hydroxyisobutyrate dehydrogenase-like NAD-binding" evidence="14">
    <location>
        <begin position="172"/>
        <end position="291"/>
    </location>
</feature>
<accession>A0A1Y1HW15</accession>
<dbReference type="CDD" id="cd00947">
    <property type="entry name" value="TBP_aldolase_IIB"/>
    <property type="match status" value="1"/>
</dbReference>
<evidence type="ECO:0000313" key="17">
    <source>
        <dbReference type="Proteomes" id="UP000054558"/>
    </source>
</evidence>
<dbReference type="Pfam" id="PF17042">
    <property type="entry name" value="NBD_C"/>
    <property type="match status" value="1"/>
</dbReference>
<dbReference type="InterPro" id="IPR008927">
    <property type="entry name" value="6-PGluconate_DH-like_C_sf"/>
</dbReference>
<keyword evidence="2" id="KW-0808">Transferase</keyword>
<gene>
    <name evidence="16" type="ORF">KFL_001250270</name>
</gene>
<dbReference type="GO" id="GO:0005975">
    <property type="term" value="P:carbohydrate metabolic process"/>
    <property type="evidence" value="ECO:0007669"/>
    <property type="project" value="InterPro"/>
</dbReference>
<dbReference type="EMBL" id="DF237074">
    <property type="protein sequence ID" value="GAQ82830.1"/>
    <property type="molecule type" value="Genomic_DNA"/>
</dbReference>
<comment type="function">
    <text evidence="7">Catalyzes oxidation of L-threonate to 2-oxo-tetronate. Can use either NAD(+) or NADP(+) as cosubstrate, with a preference for NAD(+).</text>
</comment>
<dbReference type="InterPro" id="IPR013328">
    <property type="entry name" value="6PGD_dom2"/>
</dbReference>
<keyword evidence="17" id="KW-1185">Reference proteome</keyword>
<dbReference type="Gene3D" id="3.40.980.20">
    <property type="entry name" value="Four-carbon acid sugar kinase, nucleotide binding domain"/>
    <property type="match status" value="1"/>
</dbReference>
<protein>
    <recommendedName>
        <fullName evidence="10">L-threonate dehydrogenase</fullName>
        <ecNumber evidence="9">1.1.1.411</ecNumber>
    </recommendedName>
</protein>
<feature type="domain" description="3-hydroxyisobutyrate dehydrogenase-like NAD-binding" evidence="14">
    <location>
        <begin position="488"/>
        <end position="608"/>
    </location>
</feature>
<evidence type="ECO:0000256" key="2">
    <source>
        <dbReference type="ARBA" id="ARBA00022679"/>
    </source>
</evidence>
<dbReference type="EC" id="1.1.1.411" evidence="9"/>
<dbReference type="Pfam" id="PF03446">
    <property type="entry name" value="NAD_binding_2"/>
    <property type="match status" value="2"/>
</dbReference>
<dbReference type="Gene3D" id="1.10.1040.10">
    <property type="entry name" value="N-(1-d-carboxylethyl)-l-norvaline Dehydrogenase, domain 2"/>
    <property type="match status" value="2"/>
</dbReference>
<dbReference type="InterPro" id="IPR029154">
    <property type="entry name" value="HIBADH-like_NADP-bd"/>
</dbReference>
<dbReference type="GO" id="GO:0016616">
    <property type="term" value="F:oxidoreductase activity, acting on the CH-OH group of donors, NAD or NADP as acceptor"/>
    <property type="evidence" value="ECO:0007669"/>
    <property type="project" value="InterPro"/>
</dbReference>
<evidence type="ECO:0000256" key="10">
    <source>
        <dbReference type="ARBA" id="ARBA00039407"/>
    </source>
</evidence>
<evidence type="ECO:0000256" key="7">
    <source>
        <dbReference type="ARBA" id="ARBA00037062"/>
    </source>
</evidence>
<dbReference type="Gene3D" id="3.40.50.10840">
    <property type="entry name" value="Putative sugar-binding, N-terminal domain"/>
    <property type="match status" value="1"/>
</dbReference>
<dbReference type="InterPro" id="IPR006115">
    <property type="entry name" value="6PGDH_NADP-bd"/>
</dbReference>
<sequence>MAAPGSNGDVAFIGLGAMGSGMAAHLVKQGFAVCGFDVYGPSMAKLQAAGGKAAASPAEAAQDAALLVVMVTNSDQAESVLFGEKGAAAALAKGATVVLCSTVPPDFVRGLERKLASLGLLLVDAPVSGGVVRAAAGTLTIMAAGSPEALQNAEQVLKALSENLYIIPGGAGSGSNVKMVNQLLAGVHIAAAAEAIALGARAGLDTRLLYDIISKAAGNSWMFENRVPHMLEQDYAPKSALDIFVKDLGIVLGEAKGLKWPLPLSAAAHQQFLAGSAAGLGREDDAGVVRVFEKLSGVSVAAPKPPRAPLALPPADPNAPKPAVGFIGLGAMGGGMAINLVKTGFHVTGFDVYPPSVERLTSAGGSAGSSPAATAKGADVLVIMVTNSDQAEAVLFGEAGAVPALSDGATVVLCSTVPPDYVRSLTSRLEGEGRGLRLVDAPVSGGVAKAADGTLTIMAAGSDDALAGAASVLRAMSENLYVIPGGAGAGSNVKMVNQLLAGVHIAAAAEAVALGARAGLDTRLLYDIISKAAGSSWMFVNRVPHMLDNDYTPKSALDIFVKDLGIVLGEAKSLKFPLPLAAQAHQLFLLGSAAGFGREDDAAVVKVYEKLAGVSAAAPLPLNPSNLAAAPSSSPSSTPTLSLQATLAALPPEWPEDPLPEIQEAVGAKNRARPVMVVLDDDPTGTQTVHGVAVLTEWSVESLTAELAGRPPCLFVLTNSRALHTDEAAALTSEICRNLVAAADAAGHLPFTVVLRGDSTLRGHFPQEPEAAAAVLGETDAWLLAPFFLQGGRYTIGDVHYVADGDRLVPAGETEFAKDAAFGYRSSNLKEWVEEKTGGRMTIANVASVSLETIRQGGPEAVAKELLSLKKGAVCVVNAASERDMRVFAAGMLRAEAAGRRFLCRTAAAFVSASAGIEPRPPLGPADLKVTRKSCRGHGGLIVVGSYVPKTTAQVEELLRLRGNELEQLTVSVAAVASDDAAVREEEIARTVRRTEAALRSGRDTLIMTSRKLVTGTNAASSLAIGGRVSSAVVEIVRRIQVEPRYLLAKGGITSSDLAVKAMGATRAEVAGQALPGVPLWRLGPGSRYPGVPYIVFPGNVGGKDAIAQVVATWALPPAPTTSGLLESAREGGYAVGAFNVYNLEGVAAVVAAAEALQSPAILQIHPGSLDHGGRPLVACCLAAARDAAVPITVHLDHGAKEDDVMAALQLGFDSVMVDGSHLPYDENVAYTRRVARAAHARGMAVEAELGRLSGTEDGLTVQEYEAKLTDVQQARDFLAATKIDALAVCIGNVHGKYPASGPKIDLDRLQALREAAGSTTLVLHGASGLPEDLVKACIRAGVTKFNVNTEVRAAYLESLRQQSGARDLVDVMRAAGEAMQAVVAEKMRMFGSVGKTPFS</sequence>
<dbReference type="InterPro" id="IPR037051">
    <property type="entry name" value="4-carb_acid_sugar_kinase_N_sf"/>
</dbReference>
<dbReference type="GO" id="GO:0008270">
    <property type="term" value="F:zinc ion binding"/>
    <property type="evidence" value="ECO:0007669"/>
    <property type="project" value="InterPro"/>
</dbReference>
<feature type="domain" description="Four-carbon acid sugar kinase nucleotide binding" evidence="15">
    <location>
        <begin position="941"/>
        <end position="1107"/>
    </location>
</feature>
<dbReference type="Gene3D" id="3.40.50.720">
    <property type="entry name" value="NAD(P)-binding Rossmann-like Domain"/>
    <property type="match status" value="2"/>
</dbReference>
<dbReference type="SUPFAM" id="SSF51735">
    <property type="entry name" value="NAD(P)-binding Rossmann-fold domains"/>
    <property type="match status" value="2"/>
</dbReference>
<dbReference type="PANTHER" id="PTHR43060:SF17">
    <property type="entry name" value="L-THREONATE DEHYDROGENASE"/>
    <property type="match status" value="1"/>
</dbReference>
<dbReference type="NCBIfam" id="TIGR00167">
    <property type="entry name" value="cbbA"/>
    <property type="match status" value="1"/>
</dbReference>
<evidence type="ECO:0000256" key="4">
    <source>
        <dbReference type="ARBA" id="ARBA00022777"/>
    </source>
</evidence>
<proteinExistence type="inferred from homology"/>
<keyword evidence="5" id="KW-0067">ATP-binding</keyword>
<dbReference type="GO" id="GO:0050661">
    <property type="term" value="F:NADP binding"/>
    <property type="evidence" value="ECO:0007669"/>
    <property type="project" value="InterPro"/>
</dbReference>
<dbReference type="InterPro" id="IPR000771">
    <property type="entry name" value="FBA_II"/>
</dbReference>
<comment type="similarity">
    <text evidence="8">Belongs to the HIBADH-related family. L-threonate dehydrogenase subfamily.</text>
</comment>
<dbReference type="Pfam" id="PF07005">
    <property type="entry name" value="SBD_N"/>
    <property type="match status" value="1"/>
</dbReference>
<dbReference type="PROSITE" id="PS00895">
    <property type="entry name" value="3_HYDROXYISOBUT_DH"/>
    <property type="match status" value="2"/>
</dbReference>
<evidence type="ECO:0000313" key="16">
    <source>
        <dbReference type="EMBL" id="GAQ82830.1"/>
    </source>
</evidence>
<dbReference type="InterPro" id="IPR010737">
    <property type="entry name" value="4-carb_acid_sugar_kinase_N"/>
</dbReference>
<evidence type="ECO:0000256" key="9">
    <source>
        <dbReference type="ARBA" id="ARBA00038870"/>
    </source>
</evidence>
<evidence type="ECO:0000256" key="8">
    <source>
        <dbReference type="ARBA" id="ARBA00037979"/>
    </source>
</evidence>
<dbReference type="InterPro" id="IPR042213">
    <property type="entry name" value="NBD_C_sf"/>
</dbReference>
<reference evidence="16 17" key="1">
    <citation type="journal article" date="2014" name="Nat. Commun.">
        <title>Klebsormidium flaccidum genome reveals primary factors for plant terrestrial adaptation.</title>
        <authorList>
            <person name="Hori K."/>
            <person name="Maruyama F."/>
            <person name="Fujisawa T."/>
            <person name="Togashi T."/>
            <person name="Yamamoto N."/>
            <person name="Seo M."/>
            <person name="Sato S."/>
            <person name="Yamada T."/>
            <person name="Mori H."/>
            <person name="Tajima N."/>
            <person name="Moriyama T."/>
            <person name="Ikeuchi M."/>
            <person name="Watanabe M."/>
            <person name="Wada H."/>
            <person name="Kobayashi K."/>
            <person name="Saito M."/>
            <person name="Masuda T."/>
            <person name="Sasaki-Sekimoto Y."/>
            <person name="Mashiguchi K."/>
            <person name="Awai K."/>
            <person name="Shimojima M."/>
            <person name="Masuda S."/>
            <person name="Iwai M."/>
            <person name="Nobusawa T."/>
            <person name="Narise T."/>
            <person name="Kondo S."/>
            <person name="Saito H."/>
            <person name="Sato R."/>
            <person name="Murakawa M."/>
            <person name="Ihara Y."/>
            <person name="Oshima-Yamada Y."/>
            <person name="Ohtaka K."/>
            <person name="Satoh M."/>
            <person name="Sonobe K."/>
            <person name="Ishii M."/>
            <person name="Ohtani R."/>
            <person name="Kanamori-Sato M."/>
            <person name="Honoki R."/>
            <person name="Miyazaki D."/>
            <person name="Mochizuki H."/>
            <person name="Umetsu J."/>
            <person name="Higashi K."/>
            <person name="Shibata D."/>
            <person name="Kamiya Y."/>
            <person name="Sato N."/>
            <person name="Nakamura Y."/>
            <person name="Tabata S."/>
            <person name="Ida S."/>
            <person name="Kurokawa K."/>
            <person name="Ohta H."/>
        </authorList>
    </citation>
    <scope>NUCLEOTIDE SEQUENCE [LARGE SCALE GENOMIC DNA]</scope>
    <source>
        <strain evidence="16 17">NIES-2285</strain>
    </source>
</reference>
<organism evidence="16 17">
    <name type="scientific">Klebsormidium nitens</name>
    <name type="common">Green alga</name>
    <name type="synonym">Ulothrix nitens</name>
    <dbReference type="NCBI Taxonomy" id="105231"/>
    <lineage>
        <taxon>Eukaryota</taxon>
        <taxon>Viridiplantae</taxon>
        <taxon>Streptophyta</taxon>
        <taxon>Klebsormidiophyceae</taxon>
        <taxon>Klebsormidiales</taxon>
        <taxon>Klebsormidiaceae</taxon>
        <taxon>Klebsormidium</taxon>
    </lineage>
</organism>
<comment type="catalytic activity">
    <reaction evidence="11">
        <text>L-threonate + NAD(+) = 2-dehydro-L-erythronate + NADH + H(+)</text>
        <dbReference type="Rhea" id="RHEA:52548"/>
        <dbReference type="ChEBI" id="CHEBI:15378"/>
        <dbReference type="ChEBI" id="CHEBI:57540"/>
        <dbReference type="ChEBI" id="CHEBI:57561"/>
        <dbReference type="ChEBI" id="CHEBI:57945"/>
        <dbReference type="ChEBI" id="CHEBI:136669"/>
        <dbReference type="EC" id="1.1.1.411"/>
    </reaction>
</comment>
<comment type="similarity">
    <text evidence="1">Belongs to the four-carbon acid sugar kinase family.</text>
</comment>
<dbReference type="GO" id="GO:0016832">
    <property type="term" value="F:aldehyde-lyase activity"/>
    <property type="evidence" value="ECO:0007669"/>
    <property type="project" value="InterPro"/>
</dbReference>
<dbReference type="STRING" id="105231.A0A1Y1HW15"/>
<dbReference type="OrthoDB" id="48988at2759"/>
<dbReference type="GO" id="GO:0005524">
    <property type="term" value="F:ATP binding"/>
    <property type="evidence" value="ECO:0007669"/>
    <property type="project" value="UniProtKB-KW"/>
</dbReference>
<dbReference type="GO" id="GO:0016301">
    <property type="term" value="F:kinase activity"/>
    <property type="evidence" value="ECO:0007669"/>
    <property type="project" value="UniProtKB-KW"/>
</dbReference>
<evidence type="ECO:0000256" key="11">
    <source>
        <dbReference type="ARBA" id="ARBA00047312"/>
    </source>
</evidence>
<evidence type="ECO:0000256" key="3">
    <source>
        <dbReference type="ARBA" id="ARBA00022741"/>
    </source>
</evidence>
<dbReference type="OMA" id="ECRDIKL"/>
<dbReference type="GO" id="GO:0051287">
    <property type="term" value="F:NAD binding"/>
    <property type="evidence" value="ECO:0007669"/>
    <property type="project" value="InterPro"/>
</dbReference>
<dbReference type="PANTHER" id="PTHR43060">
    <property type="entry name" value="3-HYDROXYISOBUTYRATE DEHYDROGENASE-LIKE 1, MITOCHONDRIAL-RELATED"/>
    <property type="match status" value="1"/>
</dbReference>
<evidence type="ECO:0000256" key="5">
    <source>
        <dbReference type="ARBA" id="ARBA00022840"/>
    </source>
</evidence>
<evidence type="ECO:0000259" key="14">
    <source>
        <dbReference type="Pfam" id="PF14833"/>
    </source>
</evidence>
<keyword evidence="3" id="KW-0547">Nucleotide-binding</keyword>
<dbReference type="Pfam" id="PF01116">
    <property type="entry name" value="F_bP_aldolase"/>
    <property type="match status" value="1"/>
</dbReference>
<dbReference type="SUPFAM" id="SSF51569">
    <property type="entry name" value="Aldolase"/>
    <property type="match status" value="1"/>
</dbReference>
<dbReference type="Pfam" id="PF14833">
    <property type="entry name" value="NAD_binding_11"/>
    <property type="match status" value="2"/>
</dbReference>
<evidence type="ECO:0000259" key="13">
    <source>
        <dbReference type="Pfam" id="PF07005"/>
    </source>
</evidence>
<dbReference type="Proteomes" id="UP000054558">
    <property type="component" value="Unassembled WGS sequence"/>
</dbReference>
<dbReference type="InterPro" id="IPR050006">
    <property type="entry name" value="LtnD"/>
</dbReference>
<dbReference type="InterPro" id="IPR036291">
    <property type="entry name" value="NAD(P)-bd_dom_sf"/>
</dbReference>
<feature type="domain" description="6-phosphogluconate dehydrogenase NADP-binding" evidence="12">
    <location>
        <begin position="324"/>
        <end position="482"/>
    </location>
</feature>
<dbReference type="NCBIfam" id="NF043037">
    <property type="entry name" value="ThreonDh"/>
    <property type="match status" value="2"/>
</dbReference>
<keyword evidence="6" id="KW-0119">Carbohydrate metabolism</keyword>
<name>A0A1Y1HW15_KLENI</name>
<dbReference type="InterPro" id="IPR031475">
    <property type="entry name" value="NBD_C"/>
</dbReference>
<dbReference type="InterPro" id="IPR013785">
    <property type="entry name" value="Aldolase_TIM"/>
</dbReference>
<evidence type="ECO:0000256" key="6">
    <source>
        <dbReference type="ARBA" id="ARBA00023277"/>
    </source>
</evidence>
<dbReference type="SUPFAM" id="SSF48179">
    <property type="entry name" value="6-phosphogluconate dehydrogenase C-terminal domain-like"/>
    <property type="match status" value="2"/>
</dbReference>
<evidence type="ECO:0000259" key="15">
    <source>
        <dbReference type="Pfam" id="PF17042"/>
    </source>
</evidence>